<dbReference type="GO" id="GO:0005737">
    <property type="term" value="C:cytoplasm"/>
    <property type="evidence" value="ECO:0007669"/>
    <property type="project" value="TreeGrafter"/>
</dbReference>
<dbReference type="Pfam" id="PF00069">
    <property type="entry name" value="Pkinase"/>
    <property type="match status" value="1"/>
</dbReference>
<name>A0A167LSA0_9HYPO</name>
<evidence type="ECO:0000313" key="2">
    <source>
        <dbReference type="EMBL" id="OAA53441.1"/>
    </source>
</evidence>
<dbReference type="Gene3D" id="1.10.510.10">
    <property type="entry name" value="Transferase(Phosphotransferase) domain 1"/>
    <property type="match status" value="1"/>
</dbReference>
<dbReference type="Proteomes" id="UP000076874">
    <property type="component" value="Unassembled WGS sequence"/>
</dbReference>
<proteinExistence type="predicted"/>
<dbReference type="GO" id="GO:0004672">
    <property type="term" value="F:protein kinase activity"/>
    <property type="evidence" value="ECO:0007669"/>
    <property type="project" value="InterPro"/>
</dbReference>
<keyword evidence="3" id="KW-1185">Reference proteome</keyword>
<dbReference type="PROSITE" id="PS50011">
    <property type="entry name" value="PROTEIN_KINASE_DOM"/>
    <property type="match status" value="1"/>
</dbReference>
<keyword evidence="2" id="KW-0808">Transferase</keyword>
<dbReference type="InterPro" id="IPR000719">
    <property type="entry name" value="Prot_kinase_dom"/>
</dbReference>
<reference evidence="2 3" key="1">
    <citation type="journal article" date="2016" name="Genome Biol. Evol.">
        <title>Divergent and convergent evolution of fungal pathogenicity.</title>
        <authorList>
            <person name="Shang Y."/>
            <person name="Xiao G."/>
            <person name="Zheng P."/>
            <person name="Cen K."/>
            <person name="Zhan S."/>
            <person name="Wang C."/>
        </authorList>
    </citation>
    <scope>NUCLEOTIDE SEQUENCE [LARGE SCALE GENOMIC DNA]</scope>
    <source>
        <strain evidence="2 3">RCEF 264</strain>
    </source>
</reference>
<dbReference type="PROSITE" id="PS51257">
    <property type="entry name" value="PROKAR_LIPOPROTEIN"/>
    <property type="match status" value="1"/>
</dbReference>
<dbReference type="SUPFAM" id="SSF56112">
    <property type="entry name" value="Protein kinase-like (PK-like)"/>
    <property type="match status" value="1"/>
</dbReference>
<protein>
    <submittedName>
        <fullName evidence="2">Protein kinase-like domain protein</fullName>
    </submittedName>
</protein>
<dbReference type="OrthoDB" id="4868353at2759"/>
<dbReference type="GO" id="GO:0005524">
    <property type="term" value="F:ATP binding"/>
    <property type="evidence" value="ECO:0007669"/>
    <property type="project" value="InterPro"/>
</dbReference>
<gene>
    <name evidence="2" type="ORF">SPI_09369</name>
</gene>
<dbReference type="PANTHER" id="PTHR23257">
    <property type="entry name" value="SERINE-THREONINE PROTEIN KINASE"/>
    <property type="match status" value="1"/>
</dbReference>
<comment type="caution">
    <text evidence="2">The sequence shown here is derived from an EMBL/GenBank/DDBJ whole genome shotgun (WGS) entry which is preliminary data.</text>
</comment>
<evidence type="ECO:0000313" key="3">
    <source>
        <dbReference type="Proteomes" id="UP000076874"/>
    </source>
</evidence>
<sequence length="269" mass="30478">MAWRIPENPTFGAILGMGGSCFVSFVDDKTVHKSHQVWIKGRQRSCRSQSAEDDIQREAEVLQHLGPHPCIVAFYGVDEIAPGVHALRLERAPLGSLRDYIQTHADKPPPENIRLRMSMNVAQGLAHAHTRGVRHCDTSCRNLLLFDEHDPRVKICDWGGSIIEGHKLYNKCGTFEEMQYELPCRGRELGKTPLLEREIFALGSAMYEIMAWARPFQGLSDDEVEERYAREEFACLDGIVIAEIINKCWHEQYGSVQEVVQALSVFVCI</sequence>
<dbReference type="GO" id="GO:0007165">
    <property type="term" value="P:signal transduction"/>
    <property type="evidence" value="ECO:0007669"/>
    <property type="project" value="TreeGrafter"/>
</dbReference>
<accession>A0A167LSA0</accession>
<organism evidence="2 3">
    <name type="scientific">Niveomyces insectorum RCEF 264</name>
    <dbReference type="NCBI Taxonomy" id="1081102"/>
    <lineage>
        <taxon>Eukaryota</taxon>
        <taxon>Fungi</taxon>
        <taxon>Dikarya</taxon>
        <taxon>Ascomycota</taxon>
        <taxon>Pezizomycotina</taxon>
        <taxon>Sordariomycetes</taxon>
        <taxon>Hypocreomycetidae</taxon>
        <taxon>Hypocreales</taxon>
        <taxon>Cordycipitaceae</taxon>
        <taxon>Niveomyces</taxon>
    </lineage>
</organism>
<dbReference type="STRING" id="1081102.A0A167LSA0"/>
<dbReference type="PANTHER" id="PTHR23257:SF963">
    <property type="entry name" value="AT08303P"/>
    <property type="match status" value="1"/>
</dbReference>
<dbReference type="EMBL" id="AZHD01000029">
    <property type="protein sequence ID" value="OAA53441.1"/>
    <property type="molecule type" value="Genomic_DNA"/>
</dbReference>
<dbReference type="InterPro" id="IPR011009">
    <property type="entry name" value="Kinase-like_dom_sf"/>
</dbReference>
<evidence type="ECO:0000259" key="1">
    <source>
        <dbReference type="PROSITE" id="PS50011"/>
    </source>
</evidence>
<dbReference type="InterPro" id="IPR050167">
    <property type="entry name" value="Ser_Thr_protein_kinase"/>
</dbReference>
<keyword evidence="2" id="KW-0418">Kinase</keyword>
<dbReference type="AlphaFoldDB" id="A0A167LSA0"/>
<feature type="domain" description="Protein kinase" evidence="1">
    <location>
        <begin position="9"/>
        <end position="269"/>
    </location>
</feature>